<proteinExistence type="predicted"/>
<organism evidence="1">
    <name type="scientific">Siphoviridae sp. ctHDv29</name>
    <dbReference type="NCBI Taxonomy" id="2826228"/>
    <lineage>
        <taxon>Viruses</taxon>
        <taxon>Duplodnaviria</taxon>
        <taxon>Heunggongvirae</taxon>
        <taxon>Uroviricota</taxon>
        <taxon>Caudoviricetes</taxon>
    </lineage>
</organism>
<evidence type="ECO:0000313" key="1">
    <source>
        <dbReference type="EMBL" id="DAD77933.1"/>
    </source>
</evidence>
<protein>
    <submittedName>
        <fullName evidence="1">Uncharacterized protein</fullName>
    </submittedName>
</protein>
<reference evidence="1" key="1">
    <citation type="journal article" date="2021" name="Proc. Natl. Acad. Sci. U.S.A.">
        <title>A Catalog of Tens of Thousands of Viruses from Human Metagenomes Reveals Hidden Associations with Chronic Diseases.</title>
        <authorList>
            <person name="Tisza M.J."/>
            <person name="Buck C.B."/>
        </authorList>
    </citation>
    <scope>NUCLEOTIDE SEQUENCE</scope>
    <source>
        <strain evidence="1">CtHDv29</strain>
    </source>
</reference>
<dbReference type="EMBL" id="BK014836">
    <property type="protein sequence ID" value="DAD77933.1"/>
    <property type="molecule type" value="Genomic_DNA"/>
</dbReference>
<sequence length="220" mass="22596">MAKNVKIRDVTYESVPNVEIPLADGSGTAKFVDTGSGDAAASDIRAGKKAWADGSEVTGSVPEKGVDDVSVNGKNVTIPAGIYDDPVTKSVGDGTVTPGAAVAGTVLGDTQTDYEITVTPSAAVSAGYVSGDKNGAEIKKYVQVEEKQATPSTAAQDVTPSSGKLLKKVRVAAVDVSATATEDNVPTGITFFSNSLTRKTGRAKFPSITQDELTKVLTIQ</sequence>
<name>A0A8S5M6J6_9CAUD</name>
<accession>A0A8S5M6J6</accession>